<feature type="transmembrane region" description="Helical" evidence="1">
    <location>
        <begin position="387"/>
        <end position="410"/>
    </location>
</feature>
<keyword evidence="1" id="KW-0812">Transmembrane</keyword>
<dbReference type="EMBL" id="MU865941">
    <property type="protein sequence ID" value="KAK4448708.1"/>
    <property type="molecule type" value="Genomic_DNA"/>
</dbReference>
<feature type="transmembrane region" description="Helical" evidence="1">
    <location>
        <begin position="116"/>
        <end position="138"/>
    </location>
</feature>
<evidence type="ECO:0000256" key="1">
    <source>
        <dbReference type="SAM" id="Phobius"/>
    </source>
</evidence>
<feature type="transmembrane region" description="Helical" evidence="1">
    <location>
        <begin position="212"/>
        <end position="235"/>
    </location>
</feature>
<feature type="transmembrane region" description="Helical" evidence="1">
    <location>
        <begin position="348"/>
        <end position="367"/>
    </location>
</feature>
<comment type="caution">
    <text evidence="2">The sequence shown here is derived from an EMBL/GenBank/DDBJ whole genome shotgun (WGS) entry which is preliminary data.</text>
</comment>
<reference evidence="2" key="1">
    <citation type="journal article" date="2023" name="Mol. Phylogenet. Evol.">
        <title>Genome-scale phylogeny and comparative genomics of the fungal order Sordariales.</title>
        <authorList>
            <person name="Hensen N."/>
            <person name="Bonometti L."/>
            <person name="Westerberg I."/>
            <person name="Brannstrom I.O."/>
            <person name="Guillou S."/>
            <person name="Cros-Aarteil S."/>
            <person name="Calhoun S."/>
            <person name="Haridas S."/>
            <person name="Kuo A."/>
            <person name="Mondo S."/>
            <person name="Pangilinan J."/>
            <person name="Riley R."/>
            <person name="LaButti K."/>
            <person name="Andreopoulos B."/>
            <person name="Lipzen A."/>
            <person name="Chen C."/>
            <person name="Yan M."/>
            <person name="Daum C."/>
            <person name="Ng V."/>
            <person name="Clum A."/>
            <person name="Steindorff A."/>
            <person name="Ohm R.A."/>
            <person name="Martin F."/>
            <person name="Silar P."/>
            <person name="Natvig D.O."/>
            <person name="Lalanne C."/>
            <person name="Gautier V."/>
            <person name="Ament-Velasquez S.L."/>
            <person name="Kruys A."/>
            <person name="Hutchinson M.I."/>
            <person name="Powell A.J."/>
            <person name="Barry K."/>
            <person name="Miller A.N."/>
            <person name="Grigoriev I.V."/>
            <person name="Debuchy R."/>
            <person name="Gladieux P."/>
            <person name="Hiltunen Thoren M."/>
            <person name="Johannesson H."/>
        </authorList>
    </citation>
    <scope>NUCLEOTIDE SEQUENCE</scope>
    <source>
        <strain evidence="2">PSN243</strain>
    </source>
</reference>
<dbReference type="Proteomes" id="UP001321760">
    <property type="component" value="Unassembled WGS sequence"/>
</dbReference>
<protein>
    <submittedName>
        <fullName evidence="2">Uncharacterized protein</fullName>
    </submittedName>
</protein>
<organism evidence="2 3">
    <name type="scientific">Podospora aff. communis PSN243</name>
    <dbReference type="NCBI Taxonomy" id="3040156"/>
    <lineage>
        <taxon>Eukaryota</taxon>
        <taxon>Fungi</taxon>
        <taxon>Dikarya</taxon>
        <taxon>Ascomycota</taxon>
        <taxon>Pezizomycotina</taxon>
        <taxon>Sordariomycetes</taxon>
        <taxon>Sordariomycetidae</taxon>
        <taxon>Sordariales</taxon>
        <taxon>Podosporaceae</taxon>
        <taxon>Podospora</taxon>
    </lineage>
</organism>
<keyword evidence="3" id="KW-1185">Reference proteome</keyword>
<gene>
    <name evidence="2" type="ORF">QBC34DRAFT_102146</name>
</gene>
<keyword evidence="1" id="KW-1133">Transmembrane helix</keyword>
<feature type="transmembrane region" description="Helical" evidence="1">
    <location>
        <begin position="247"/>
        <end position="267"/>
    </location>
</feature>
<sequence length="491" mass="54728">MSAVSPTTLPVPTATGQPLSWAAPDITEFDFGRNCTVAGMWAAAPEVQFLPTLWYIRNSLPDGFSPTPTDYQIIEWFTSDVVYGNETIYKIMRDSAVEHCRYETCEALDWEGIADLAGVGMVITYFLEASITTILFALMSLDHNVVGKSDVGNFLVRLGLPRLHIPYRLSAAMHGSLDEFLNSAIVFALSMLAASIFENSYNNLTGGEETTVYATFLSVLLPLFTVFPVAILQAASRGTLRRSKLRIATWLLMIVLIVVVCVIAFTASRHLTHVESGGFYKVLSPQQSFEKWCAPSEKEFSVRPALYTGAATFAFVSILWFVVIRRHSVLWIPAVGPHRGLNNIREKWWLVVAGLNFIGMWTYLALFTRYRRLIVDRAGYSQQDTRWSVGQVLALFTWAPVVVDFLYVLILGPKEGLEGRISNQWDIVASENKGPSNGGSDSDSKGGMYKLPLVHDSDIDASYPSPDFNRYSYPSPGEDAFLVNQRSRVTY</sequence>
<proteinExistence type="predicted"/>
<feature type="transmembrane region" description="Helical" evidence="1">
    <location>
        <begin position="180"/>
        <end position="197"/>
    </location>
</feature>
<keyword evidence="1" id="KW-0472">Membrane</keyword>
<dbReference type="AlphaFoldDB" id="A0AAV9GN01"/>
<accession>A0AAV9GN01</accession>
<evidence type="ECO:0000313" key="3">
    <source>
        <dbReference type="Proteomes" id="UP001321760"/>
    </source>
</evidence>
<name>A0AAV9GN01_9PEZI</name>
<feature type="transmembrane region" description="Helical" evidence="1">
    <location>
        <begin position="305"/>
        <end position="324"/>
    </location>
</feature>
<evidence type="ECO:0000313" key="2">
    <source>
        <dbReference type="EMBL" id="KAK4448708.1"/>
    </source>
</evidence>
<reference evidence="2" key="2">
    <citation type="submission" date="2023-05" db="EMBL/GenBank/DDBJ databases">
        <authorList>
            <consortium name="Lawrence Berkeley National Laboratory"/>
            <person name="Steindorff A."/>
            <person name="Hensen N."/>
            <person name="Bonometti L."/>
            <person name="Westerberg I."/>
            <person name="Brannstrom I.O."/>
            <person name="Guillou S."/>
            <person name="Cros-Aarteil S."/>
            <person name="Calhoun S."/>
            <person name="Haridas S."/>
            <person name="Kuo A."/>
            <person name="Mondo S."/>
            <person name="Pangilinan J."/>
            <person name="Riley R."/>
            <person name="Labutti K."/>
            <person name="Andreopoulos B."/>
            <person name="Lipzen A."/>
            <person name="Chen C."/>
            <person name="Yanf M."/>
            <person name="Daum C."/>
            <person name="Ng V."/>
            <person name="Clum A."/>
            <person name="Ohm R."/>
            <person name="Martin F."/>
            <person name="Silar P."/>
            <person name="Natvig D."/>
            <person name="Lalanne C."/>
            <person name="Gautier V."/>
            <person name="Ament-Velasquez S.L."/>
            <person name="Kruys A."/>
            <person name="Hutchinson M.I."/>
            <person name="Powell A.J."/>
            <person name="Barry K."/>
            <person name="Miller A.N."/>
            <person name="Grigoriev I.V."/>
            <person name="Debuchy R."/>
            <person name="Gladieux P."/>
            <person name="Thoren M.H."/>
            <person name="Johannesson H."/>
        </authorList>
    </citation>
    <scope>NUCLEOTIDE SEQUENCE</scope>
    <source>
        <strain evidence="2">PSN243</strain>
    </source>
</reference>